<accession>A0A1C3ZT60</accession>
<evidence type="ECO:0000256" key="1">
    <source>
        <dbReference type="PROSITE-ProRule" id="PRU00420"/>
    </source>
</evidence>
<dbReference type="SUPFAM" id="SSF141530">
    <property type="entry name" value="PTSIIA/GutA-like"/>
    <property type="match status" value="1"/>
</dbReference>
<dbReference type="InterPro" id="IPR036665">
    <property type="entry name" value="PTS_IIA_glucitol/sorbitol_sf"/>
</dbReference>
<dbReference type="Gene3D" id="2.40.33.40">
    <property type="entry name" value="Phosphotransferase system, glucitol/sorbitol-specific IIA component"/>
    <property type="match status" value="1"/>
</dbReference>
<organism evidence="2 3">
    <name type="scientific">Gilliamella intestini</name>
    <dbReference type="NCBI Taxonomy" id="1798183"/>
    <lineage>
        <taxon>Bacteria</taxon>
        <taxon>Pseudomonadati</taxon>
        <taxon>Pseudomonadota</taxon>
        <taxon>Gammaproteobacteria</taxon>
        <taxon>Orbales</taxon>
        <taxon>Orbaceae</taxon>
        <taxon>Gilliamella</taxon>
    </lineage>
</organism>
<dbReference type="InterPro" id="IPR004716">
    <property type="entry name" value="PTS_IIA_glucitol/sorbitol-sp"/>
</dbReference>
<sequence length="121" mass="13295">MSKTIYQSKINHIGEFAQEALADGMLILFKEGAPSDLADYCFIHSHDDFQLELLVGQTLQLGNQSYLITSVGEVANANFRQLGHITLKFDGNHQAELPGAVHLDGQCPNQLSIGDEIKILN</sequence>
<gene>
    <name evidence="2" type="ORF">GA0061080_100661</name>
</gene>
<proteinExistence type="predicted"/>
<evidence type="ECO:0000313" key="2">
    <source>
        <dbReference type="EMBL" id="SCB85456.1"/>
    </source>
</evidence>
<dbReference type="Pfam" id="PF03829">
    <property type="entry name" value="PTSIIA_gutA"/>
    <property type="match status" value="1"/>
</dbReference>
<feature type="modified residue" description="Phosphohistidine; by HPr" evidence="1">
    <location>
        <position position="44"/>
    </location>
</feature>
<dbReference type="RefSeq" id="WP_091120668.1">
    <property type="nucleotide sequence ID" value="NZ_FMBA01000006.1"/>
</dbReference>
<dbReference type="GO" id="GO:0009401">
    <property type="term" value="P:phosphoenolpyruvate-dependent sugar phosphotransferase system"/>
    <property type="evidence" value="ECO:0007669"/>
    <property type="project" value="InterPro"/>
</dbReference>
<keyword evidence="3" id="KW-1185">Reference proteome</keyword>
<dbReference type="EMBL" id="FMBA01000006">
    <property type="protein sequence ID" value="SCB85456.1"/>
    <property type="molecule type" value="Genomic_DNA"/>
</dbReference>
<dbReference type="AlphaFoldDB" id="A0A1C3ZT60"/>
<name>A0A1C3ZT60_9GAMM</name>
<protein>
    <submittedName>
        <fullName evidence="2">PTS system D-sorbitol-specific IIA component, Gut family (TC 4.A.4.1.1)</fullName>
    </submittedName>
</protein>
<dbReference type="GO" id="GO:0008982">
    <property type="term" value="F:protein-N(PI)-phosphohistidine-sugar phosphotransferase activity"/>
    <property type="evidence" value="ECO:0007669"/>
    <property type="project" value="InterPro"/>
</dbReference>
<dbReference type="Proteomes" id="UP000199698">
    <property type="component" value="Unassembled WGS sequence"/>
</dbReference>
<dbReference type="PROSITE" id="PS51097">
    <property type="entry name" value="PTS_EIIA_TYPE_5"/>
    <property type="match status" value="1"/>
</dbReference>
<dbReference type="OrthoDB" id="5113885at2"/>
<dbReference type="PANTHER" id="PTHR40398:SF1">
    <property type="entry name" value="PTS SYSTEM GLUCITOL_SORBITOL-SPECIFIC EIIA COMPONENT"/>
    <property type="match status" value="1"/>
</dbReference>
<dbReference type="GO" id="GO:0005737">
    <property type="term" value="C:cytoplasm"/>
    <property type="evidence" value="ECO:0007669"/>
    <property type="project" value="InterPro"/>
</dbReference>
<reference evidence="3" key="1">
    <citation type="submission" date="2016-08" db="EMBL/GenBank/DDBJ databases">
        <authorList>
            <person name="Varghese N."/>
            <person name="Submissions Spin"/>
        </authorList>
    </citation>
    <scope>NUCLEOTIDE SEQUENCE [LARGE SCALE GENOMIC DNA]</scope>
    <source>
        <strain evidence="3">R-53144</strain>
    </source>
</reference>
<dbReference type="GO" id="GO:0016301">
    <property type="term" value="F:kinase activity"/>
    <property type="evidence" value="ECO:0007669"/>
    <property type="project" value="TreeGrafter"/>
</dbReference>
<dbReference type="STRING" id="1798183.GA0061080_100661"/>
<evidence type="ECO:0000313" key="3">
    <source>
        <dbReference type="Proteomes" id="UP000199698"/>
    </source>
</evidence>
<dbReference type="PANTHER" id="PTHR40398">
    <property type="entry name" value="PTS SYSTEM GLUCITOL/SORBITOL-SPECIFIC EIIA COMPONENT"/>
    <property type="match status" value="1"/>
</dbReference>